<keyword evidence="8" id="KW-1185">Reference proteome</keyword>
<dbReference type="Gene3D" id="1.10.1740.10">
    <property type="match status" value="1"/>
</dbReference>
<keyword evidence="4" id="KW-0804">Transcription</keyword>
<keyword evidence="3" id="KW-0731">Sigma factor</keyword>
<name>A0ABP9AE76_9SPHI</name>
<evidence type="ECO:0000256" key="3">
    <source>
        <dbReference type="ARBA" id="ARBA00023082"/>
    </source>
</evidence>
<keyword evidence="2" id="KW-0805">Transcription regulation</keyword>
<evidence type="ECO:0000259" key="5">
    <source>
        <dbReference type="Pfam" id="PF04542"/>
    </source>
</evidence>
<dbReference type="Pfam" id="PF08281">
    <property type="entry name" value="Sigma70_r4_2"/>
    <property type="match status" value="1"/>
</dbReference>
<dbReference type="InterPro" id="IPR007627">
    <property type="entry name" value="RNA_pol_sigma70_r2"/>
</dbReference>
<dbReference type="Pfam" id="PF04542">
    <property type="entry name" value="Sigma70_r2"/>
    <property type="match status" value="1"/>
</dbReference>
<evidence type="ECO:0000313" key="8">
    <source>
        <dbReference type="Proteomes" id="UP001501411"/>
    </source>
</evidence>
<dbReference type="Proteomes" id="UP001501411">
    <property type="component" value="Unassembled WGS sequence"/>
</dbReference>
<reference evidence="8" key="1">
    <citation type="journal article" date="2019" name="Int. J. Syst. Evol. Microbiol.">
        <title>The Global Catalogue of Microorganisms (GCM) 10K type strain sequencing project: providing services to taxonomists for standard genome sequencing and annotation.</title>
        <authorList>
            <consortium name="The Broad Institute Genomics Platform"/>
            <consortium name="The Broad Institute Genome Sequencing Center for Infectious Disease"/>
            <person name="Wu L."/>
            <person name="Ma J."/>
        </authorList>
    </citation>
    <scope>NUCLEOTIDE SEQUENCE [LARGE SCALE GENOMIC DNA]</scope>
    <source>
        <strain evidence="8">JCM 18200</strain>
    </source>
</reference>
<dbReference type="Gene3D" id="1.10.10.10">
    <property type="entry name" value="Winged helix-like DNA-binding domain superfamily/Winged helix DNA-binding domain"/>
    <property type="match status" value="1"/>
</dbReference>
<dbReference type="InterPro" id="IPR013324">
    <property type="entry name" value="RNA_pol_sigma_r3/r4-like"/>
</dbReference>
<dbReference type="InterPro" id="IPR036388">
    <property type="entry name" value="WH-like_DNA-bd_sf"/>
</dbReference>
<evidence type="ECO:0000313" key="7">
    <source>
        <dbReference type="EMBL" id="GAA4780105.1"/>
    </source>
</evidence>
<dbReference type="NCBIfam" id="TIGR02937">
    <property type="entry name" value="sigma70-ECF"/>
    <property type="match status" value="1"/>
</dbReference>
<dbReference type="PANTHER" id="PTHR43133:SF46">
    <property type="entry name" value="RNA POLYMERASE SIGMA-70 FACTOR ECF SUBFAMILY"/>
    <property type="match status" value="1"/>
</dbReference>
<feature type="domain" description="RNA polymerase sigma factor 70 region 4 type 2" evidence="6">
    <location>
        <begin position="121"/>
        <end position="171"/>
    </location>
</feature>
<dbReference type="InterPro" id="IPR014284">
    <property type="entry name" value="RNA_pol_sigma-70_dom"/>
</dbReference>
<dbReference type="SUPFAM" id="SSF88946">
    <property type="entry name" value="Sigma2 domain of RNA polymerase sigma factors"/>
    <property type="match status" value="1"/>
</dbReference>
<dbReference type="RefSeq" id="WP_345229993.1">
    <property type="nucleotide sequence ID" value="NZ_BAABIQ010000003.1"/>
</dbReference>
<dbReference type="InterPro" id="IPR013325">
    <property type="entry name" value="RNA_pol_sigma_r2"/>
</dbReference>
<dbReference type="PANTHER" id="PTHR43133">
    <property type="entry name" value="RNA POLYMERASE ECF-TYPE SIGMA FACTO"/>
    <property type="match status" value="1"/>
</dbReference>
<gene>
    <name evidence="7" type="ORF">GCM10023231_03760</name>
</gene>
<evidence type="ECO:0000256" key="2">
    <source>
        <dbReference type="ARBA" id="ARBA00023015"/>
    </source>
</evidence>
<sequence length="181" mass="21548">MNQSLDAQLLAQLKQGKAAAYDALFLKYYKMLCVHAYFYLAEEEEAKELVQQFFVAFWEKGMYHHLEGDIKGYLYQAIKHKCLNRLRKWENEQKLAERVRAETIAAEEEDREVVENLYYLLEQALHDLPMQRREALTMVYIQDKRYRDVAQEMGISINSLKTHLKLGLKNLRERLKNKQEA</sequence>
<proteinExistence type="inferred from homology"/>
<accession>A0ABP9AE76</accession>
<protein>
    <submittedName>
        <fullName evidence="7">RNA polymerase sigma-70 factor</fullName>
    </submittedName>
</protein>
<dbReference type="InterPro" id="IPR013249">
    <property type="entry name" value="RNA_pol_sigma70_r4_t2"/>
</dbReference>
<comment type="caution">
    <text evidence="7">The sequence shown here is derived from an EMBL/GenBank/DDBJ whole genome shotgun (WGS) entry which is preliminary data.</text>
</comment>
<feature type="domain" description="RNA polymerase sigma-70 region 2" evidence="5">
    <location>
        <begin position="24"/>
        <end position="88"/>
    </location>
</feature>
<evidence type="ECO:0000256" key="1">
    <source>
        <dbReference type="ARBA" id="ARBA00010641"/>
    </source>
</evidence>
<comment type="similarity">
    <text evidence="1">Belongs to the sigma-70 factor family. ECF subfamily.</text>
</comment>
<dbReference type="SUPFAM" id="SSF88659">
    <property type="entry name" value="Sigma3 and sigma4 domains of RNA polymerase sigma factors"/>
    <property type="match status" value="1"/>
</dbReference>
<evidence type="ECO:0000256" key="4">
    <source>
        <dbReference type="ARBA" id="ARBA00023163"/>
    </source>
</evidence>
<evidence type="ECO:0000259" key="6">
    <source>
        <dbReference type="Pfam" id="PF08281"/>
    </source>
</evidence>
<dbReference type="EMBL" id="BAABIQ010000003">
    <property type="protein sequence ID" value="GAA4780105.1"/>
    <property type="molecule type" value="Genomic_DNA"/>
</dbReference>
<dbReference type="InterPro" id="IPR039425">
    <property type="entry name" value="RNA_pol_sigma-70-like"/>
</dbReference>
<organism evidence="7 8">
    <name type="scientific">Olivibacter ginsenosidimutans</name>
    <dbReference type="NCBI Taxonomy" id="1176537"/>
    <lineage>
        <taxon>Bacteria</taxon>
        <taxon>Pseudomonadati</taxon>
        <taxon>Bacteroidota</taxon>
        <taxon>Sphingobacteriia</taxon>
        <taxon>Sphingobacteriales</taxon>
        <taxon>Sphingobacteriaceae</taxon>
        <taxon>Olivibacter</taxon>
    </lineage>
</organism>